<dbReference type="SUPFAM" id="SSF48371">
    <property type="entry name" value="ARM repeat"/>
    <property type="match status" value="1"/>
</dbReference>
<protein>
    <submittedName>
        <fullName evidence="3">Protein FAM179A</fullName>
    </submittedName>
</protein>
<evidence type="ECO:0000313" key="3">
    <source>
        <dbReference type="EMBL" id="KAJ7414606.1"/>
    </source>
</evidence>
<dbReference type="InterPro" id="IPR024395">
    <property type="entry name" value="CLASP_N_dom"/>
</dbReference>
<dbReference type="PANTHER" id="PTHR21567:SF42">
    <property type="entry name" value="TOG ARRAY REGULATOR OF AXONEMAL MICROTUBULES PROTEIN 2"/>
    <property type="match status" value="1"/>
</dbReference>
<organism evidence="3 4">
    <name type="scientific">Willisornis vidua</name>
    <name type="common">Xingu scale-backed antbird</name>
    <dbReference type="NCBI Taxonomy" id="1566151"/>
    <lineage>
        <taxon>Eukaryota</taxon>
        <taxon>Metazoa</taxon>
        <taxon>Chordata</taxon>
        <taxon>Craniata</taxon>
        <taxon>Vertebrata</taxon>
        <taxon>Euteleostomi</taxon>
        <taxon>Archelosauria</taxon>
        <taxon>Archosauria</taxon>
        <taxon>Dinosauria</taxon>
        <taxon>Saurischia</taxon>
        <taxon>Theropoda</taxon>
        <taxon>Coelurosauria</taxon>
        <taxon>Aves</taxon>
        <taxon>Neognathae</taxon>
        <taxon>Neoaves</taxon>
        <taxon>Telluraves</taxon>
        <taxon>Australaves</taxon>
        <taxon>Passeriformes</taxon>
        <taxon>Thamnophilidae</taxon>
        <taxon>Willisornis</taxon>
    </lineage>
</organism>
<gene>
    <name evidence="3" type="ORF">WISP_83220</name>
</gene>
<feature type="region of interest" description="Disordered" evidence="1">
    <location>
        <begin position="108"/>
        <end position="150"/>
    </location>
</feature>
<dbReference type="InterPro" id="IPR011989">
    <property type="entry name" value="ARM-like"/>
</dbReference>
<evidence type="ECO:0000259" key="2">
    <source>
        <dbReference type="SMART" id="SM01349"/>
    </source>
</evidence>
<reference evidence="3" key="1">
    <citation type="submission" date="2019-10" db="EMBL/GenBank/DDBJ databases">
        <authorList>
            <person name="Soares A.E.R."/>
            <person name="Aleixo A."/>
            <person name="Schneider P."/>
            <person name="Miyaki C.Y."/>
            <person name="Schneider M.P."/>
            <person name="Mello C."/>
            <person name="Vasconcelos A.T.R."/>
        </authorList>
    </citation>
    <scope>NUCLEOTIDE SEQUENCE</scope>
    <source>
        <tissue evidence="3">Muscle</tissue>
    </source>
</reference>
<dbReference type="Gene3D" id="1.25.10.10">
    <property type="entry name" value="Leucine-rich Repeat Variant"/>
    <property type="match status" value="2"/>
</dbReference>
<dbReference type="PANTHER" id="PTHR21567">
    <property type="entry name" value="CLASP"/>
    <property type="match status" value="1"/>
</dbReference>
<comment type="caution">
    <text evidence="3">The sequence shown here is derived from an EMBL/GenBank/DDBJ whole genome shotgun (WGS) entry which is preliminary data.</text>
</comment>
<accession>A0ABQ9D451</accession>
<dbReference type="InterPro" id="IPR016024">
    <property type="entry name" value="ARM-type_fold"/>
</dbReference>
<keyword evidence="4" id="KW-1185">Reference proteome</keyword>
<name>A0ABQ9D451_9PASS</name>
<dbReference type="SMART" id="SM01349">
    <property type="entry name" value="TOG"/>
    <property type="match status" value="2"/>
</dbReference>
<dbReference type="Proteomes" id="UP001145742">
    <property type="component" value="Unassembled WGS sequence"/>
</dbReference>
<evidence type="ECO:0000256" key="1">
    <source>
        <dbReference type="SAM" id="MobiDB-lite"/>
    </source>
</evidence>
<evidence type="ECO:0000313" key="4">
    <source>
        <dbReference type="Proteomes" id="UP001145742"/>
    </source>
</evidence>
<feature type="domain" description="TOG" evidence="2">
    <location>
        <begin position="742"/>
        <end position="948"/>
    </location>
</feature>
<sequence>MKKQRGLWCVARPEKPPYPRALAGLFGWKAGMCNLGTGNGGHCSHLAHGALTQDPQEKEVNSTIHRTTPVQDKGKNEHLFASQRGLTDCSHSKESVVSLLTSQMLLPSKPLPPIQNSPHSSEASKMCNGEQENGENGTGCDDSEDNNKLIPEGSECQASLLPVYCSDGNMKKGSLGPSLIPPIPKEVSPPVDSAAVPLPSSQHMDFQEAQEIRLGSITGSEEKISKYLASSQSISTKRWMDSSCGEGPGKPPQPSALIPRFGCKTGVCNLGTGNEGHCSHLVHGALTQDPQERECHSIGGLKSAGHLHGPLTPLTGLPLRQTMEMDHLTSPRFTSDDNLKDSSGRVPVVLCKSAEKKIQQRKMRQMELLQKERRKEREKEKPLQLLTQRVDPSDAVEESLTLLPISVHRKYPDAALKKWISTPLMPRMPNLNVDGSFPHSSLANSHMAIGLELREKPVCGNVRKGRPSADPQQLLLSALTWLSSNNWELKEQGLLSIKCLAISHSEVLLCRLREISLAVTKEVTNLRSKVSRSAIITLGELFMTFKKDMDSQVNEVVQVLLQMVWNSPEFIQKAASQTLGIVVENVTPSRAMTALMDSGVQHRHVLVRNCAAKHLLTVMEKIGATKLAGIPIRAEKLVRLAVKLAQDCHKDTRYSGWKMLHMLMDHQKFKRLLKQSVSAHDLKDILERMKKGIEDHEGEPPPVENPRKRRNNALMPQAKMPSCGGLESSFDVHLHHAKVHLKLLPTVEETKLLLKLYDLLKAKEFQTRIEGVSLLLDLCKRSPRLISNNIVQIFDYFIRRICDYNKKVKQQALEALALMITMLRGGLNPVLIRLVEAVTSNLNSKHAGIYAAAVKALEAAIAHLDKVSMLKEFSKRMSQLSGQALLVVMEHLSVLVTCIYPRSPEVVQRYVLPVLRSVLGNKVSTIRGANARAVVAKLEKALREAMGSCIG</sequence>
<proteinExistence type="predicted"/>
<dbReference type="InterPro" id="IPR034085">
    <property type="entry name" value="TOG"/>
</dbReference>
<dbReference type="Pfam" id="PF12348">
    <property type="entry name" value="CLASP_N"/>
    <property type="match status" value="1"/>
</dbReference>
<dbReference type="EMBL" id="WHWB01034041">
    <property type="protein sequence ID" value="KAJ7414606.1"/>
    <property type="molecule type" value="Genomic_DNA"/>
</dbReference>
<feature type="domain" description="TOG" evidence="2">
    <location>
        <begin position="464"/>
        <end position="702"/>
    </location>
</feature>